<keyword evidence="3" id="KW-1185">Reference proteome</keyword>
<evidence type="ECO:0000313" key="2">
    <source>
        <dbReference type="EMBL" id="MBP2455193.1"/>
    </source>
</evidence>
<proteinExistence type="predicted"/>
<evidence type="ECO:0000256" key="1">
    <source>
        <dbReference type="SAM" id="MobiDB-lite"/>
    </source>
</evidence>
<reference evidence="2 3" key="1">
    <citation type="submission" date="2021-03" db="EMBL/GenBank/DDBJ databases">
        <title>Sequencing the genomes of 1000 actinobacteria strains.</title>
        <authorList>
            <person name="Klenk H.-P."/>
        </authorList>
    </citation>
    <scope>NUCLEOTIDE SEQUENCE [LARGE SCALE GENOMIC DNA]</scope>
    <source>
        <strain evidence="2 3">DSM 46713</strain>
    </source>
</reference>
<comment type="caution">
    <text evidence="2">The sequence shown here is derived from an EMBL/GenBank/DDBJ whole genome shotgun (WGS) entry which is preliminary data.</text>
</comment>
<accession>A0ABS5A0E4</accession>
<protein>
    <submittedName>
        <fullName evidence="2">Uncharacterized protein</fullName>
    </submittedName>
</protein>
<gene>
    <name evidence="2" type="ORF">JOF57_005106</name>
</gene>
<feature type="compositionally biased region" description="Basic and acidic residues" evidence="1">
    <location>
        <begin position="15"/>
        <end position="31"/>
    </location>
</feature>
<feature type="region of interest" description="Disordered" evidence="1">
    <location>
        <begin position="1"/>
        <end position="45"/>
    </location>
</feature>
<name>A0ABS5A0E4_9MYCO</name>
<sequence length="45" mass="5063">MWAQADHADLGLIPDSDHSEDLRPKKNDDPRAATPRPSKPTLNRK</sequence>
<dbReference type="Proteomes" id="UP000694460">
    <property type="component" value="Unassembled WGS sequence"/>
</dbReference>
<organism evidence="2 3">
    <name type="scientific">Mycolicibacterium lutetiense</name>
    <dbReference type="NCBI Taxonomy" id="1641992"/>
    <lineage>
        <taxon>Bacteria</taxon>
        <taxon>Bacillati</taxon>
        <taxon>Actinomycetota</taxon>
        <taxon>Actinomycetes</taxon>
        <taxon>Mycobacteriales</taxon>
        <taxon>Mycobacteriaceae</taxon>
        <taxon>Mycolicibacterium</taxon>
    </lineage>
</organism>
<evidence type="ECO:0000313" key="3">
    <source>
        <dbReference type="Proteomes" id="UP000694460"/>
    </source>
</evidence>
<dbReference type="EMBL" id="JAGIOP010000002">
    <property type="protein sequence ID" value="MBP2455193.1"/>
    <property type="molecule type" value="Genomic_DNA"/>
</dbReference>